<dbReference type="EMBL" id="JACHMY010000001">
    <property type="protein sequence ID" value="MBB5839252.1"/>
    <property type="molecule type" value="Genomic_DNA"/>
</dbReference>
<accession>A0A7W9MXD6</accession>
<sequence>MKLYRPATVAVGVLFVLLGGLTRLLEPDSVYEDRTRVITKGAIGEDVKFFDSTVTVTRMQFAKSFAEDDDGSSQVDTEGTFVAVEYDAVRGTKDPGNNSVTLTADDGSVYEPVTEIIASGITFTEPGFARADTLVFEVNPSDVVGLTFTVHPTSFFNVLNQDLAIDLGVPDEEVAKRSIEQAEAQYVIRDSVIRVA</sequence>
<evidence type="ECO:0008006" key="4">
    <source>
        <dbReference type="Google" id="ProtNLM"/>
    </source>
</evidence>
<organism evidence="2 3">
    <name type="scientific">Kribbella italica</name>
    <dbReference type="NCBI Taxonomy" id="1540520"/>
    <lineage>
        <taxon>Bacteria</taxon>
        <taxon>Bacillati</taxon>
        <taxon>Actinomycetota</taxon>
        <taxon>Actinomycetes</taxon>
        <taxon>Propionibacteriales</taxon>
        <taxon>Kribbellaceae</taxon>
        <taxon>Kribbella</taxon>
    </lineage>
</organism>
<dbReference type="InterPro" id="IPR029050">
    <property type="entry name" value="Immunoprotect_excell_Ig-like"/>
</dbReference>
<evidence type="ECO:0000313" key="2">
    <source>
        <dbReference type="EMBL" id="MBB5839252.1"/>
    </source>
</evidence>
<protein>
    <recommendedName>
        <fullName evidence="4">DUF4352 domain-containing protein</fullName>
    </recommendedName>
</protein>
<proteinExistence type="predicted"/>
<gene>
    <name evidence="2" type="ORF">HDA39_005986</name>
</gene>
<name>A0A7W9MXD6_9ACTN</name>
<dbReference type="Proteomes" id="UP000549971">
    <property type="component" value="Unassembled WGS sequence"/>
</dbReference>
<dbReference type="RefSeq" id="WP_184800772.1">
    <property type="nucleotide sequence ID" value="NZ_JACHMY010000001.1"/>
</dbReference>
<dbReference type="Gene3D" id="2.60.40.1240">
    <property type="match status" value="1"/>
</dbReference>
<keyword evidence="1" id="KW-0732">Signal</keyword>
<comment type="caution">
    <text evidence="2">The sequence shown here is derived from an EMBL/GenBank/DDBJ whole genome shotgun (WGS) entry which is preliminary data.</text>
</comment>
<keyword evidence="3" id="KW-1185">Reference proteome</keyword>
<evidence type="ECO:0000256" key="1">
    <source>
        <dbReference type="ARBA" id="ARBA00022729"/>
    </source>
</evidence>
<dbReference type="AlphaFoldDB" id="A0A7W9MXD6"/>
<evidence type="ECO:0000313" key="3">
    <source>
        <dbReference type="Proteomes" id="UP000549971"/>
    </source>
</evidence>
<reference evidence="2 3" key="1">
    <citation type="submission" date="2020-08" db="EMBL/GenBank/DDBJ databases">
        <title>Sequencing the genomes of 1000 actinobacteria strains.</title>
        <authorList>
            <person name="Klenk H.-P."/>
        </authorList>
    </citation>
    <scope>NUCLEOTIDE SEQUENCE [LARGE SCALE GENOMIC DNA]</scope>
    <source>
        <strain evidence="2 3">DSM 28967</strain>
    </source>
</reference>